<keyword evidence="2" id="KW-0678">Repressor</keyword>
<dbReference type="CDD" id="cd07153">
    <property type="entry name" value="Fur_like"/>
    <property type="match status" value="1"/>
</dbReference>
<protein>
    <submittedName>
        <fullName evidence="9">Transcriptional repressor</fullName>
    </submittedName>
</protein>
<evidence type="ECO:0000256" key="2">
    <source>
        <dbReference type="ARBA" id="ARBA00022491"/>
    </source>
</evidence>
<feature type="binding site" evidence="8">
    <location>
        <position position="112"/>
    </location>
    <ligand>
        <name>Fe cation</name>
        <dbReference type="ChEBI" id="CHEBI:24875"/>
    </ligand>
</feature>
<keyword evidence="5" id="KW-0238">DNA-binding</keyword>
<reference evidence="9" key="2">
    <citation type="journal article" date="2022" name="Microbiol. Resour. Announc.">
        <title>Metagenome Sequencing to Explore Phylogenomics of Terrestrial Cyanobacteria.</title>
        <authorList>
            <person name="Ward R.D."/>
            <person name="Stajich J.E."/>
            <person name="Johansen J.R."/>
            <person name="Huntemann M."/>
            <person name="Clum A."/>
            <person name="Foster B."/>
            <person name="Foster B."/>
            <person name="Roux S."/>
            <person name="Palaniappan K."/>
            <person name="Varghese N."/>
            <person name="Mukherjee S."/>
            <person name="Reddy T.B.K."/>
            <person name="Daum C."/>
            <person name="Copeland A."/>
            <person name="Chen I.A."/>
            <person name="Ivanova N.N."/>
            <person name="Kyrpides N.C."/>
            <person name="Shapiro N."/>
            <person name="Eloe-Fadrosh E.A."/>
            <person name="Pietrasiak N."/>
        </authorList>
    </citation>
    <scope>NUCLEOTIDE SEQUENCE</scope>
    <source>
        <strain evidence="9">GSE-TBD4-15B</strain>
    </source>
</reference>
<dbReference type="GO" id="GO:0045892">
    <property type="term" value="P:negative regulation of DNA-templated transcription"/>
    <property type="evidence" value="ECO:0007669"/>
    <property type="project" value="TreeGrafter"/>
</dbReference>
<dbReference type="InterPro" id="IPR036388">
    <property type="entry name" value="WH-like_DNA-bd_sf"/>
</dbReference>
<dbReference type="Proteomes" id="UP000707356">
    <property type="component" value="Unassembled WGS sequence"/>
</dbReference>
<dbReference type="EMBL" id="JAHHHV010000072">
    <property type="protein sequence ID" value="MBW4466912.1"/>
    <property type="molecule type" value="Genomic_DNA"/>
</dbReference>
<dbReference type="Gene3D" id="3.30.1490.190">
    <property type="match status" value="1"/>
</dbReference>
<keyword evidence="3 7" id="KW-0862">Zinc</keyword>
<organism evidence="9 10">
    <name type="scientific">Pegethrix bostrychoides GSE-TBD4-15B</name>
    <dbReference type="NCBI Taxonomy" id="2839662"/>
    <lineage>
        <taxon>Bacteria</taxon>
        <taxon>Bacillati</taxon>
        <taxon>Cyanobacteriota</taxon>
        <taxon>Cyanophyceae</taxon>
        <taxon>Oculatellales</taxon>
        <taxon>Oculatellaceae</taxon>
        <taxon>Pegethrix</taxon>
    </lineage>
</organism>
<dbReference type="FunFam" id="1.10.10.10:FF:000459">
    <property type="entry name" value="Ferric uptake regulation protein"/>
    <property type="match status" value="1"/>
</dbReference>
<sequence length="127" mass="14594">MPRLTRQQRTVLEVLQQLAQPISAQSLYKTLRQDHRSIGLATVYRSLEVLKLQGLVQSRINRQGESLYSLVQQDQHYLTCLKCGQSTPLDSCPVKHLERQLQQSASFTIYYHSLEFFGLCQPCALLD</sequence>
<accession>A0A951PC18</accession>
<feature type="binding site" evidence="7">
    <location>
        <position position="80"/>
    </location>
    <ligand>
        <name>Zn(2+)</name>
        <dbReference type="ChEBI" id="CHEBI:29105"/>
    </ligand>
</feature>
<comment type="similarity">
    <text evidence="1">Belongs to the Fur family.</text>
</comment>
<dbReference type="InterPro" id="IPR002481">
    <property type="entry name" value="FUR"/>
</dbReference>
<keyword evidence="7" id="KW-0479">Metal-binding</keyword>
<feature type="binding site" evidence="7">
    <location>
        <position position="120"/>
    </location>
    <ligand>
        <name>Zn(2+)</name>
        <dbReference type="ChEBI" id="CHEBI:29105"/>
    </ligand>
</feature>
<keyword evidence="6" id="KW-0804">Transcription</keyword>
<dbReference type="InterPro" id="IPR036390">
    <property type="entry name" value="WH_DNA-bd_sf"/>
</dbReference>
<keyword evidence="8" id="KW-0408">Iron</keyword>
<comment type="cofactor">
    <cofactor evidence="8">
        <name>Mn(2+)</name>
        <dbReference type="ChEBI" id="CHEBI:29035"/>
    </cofactor>
    <cofactor evidence="8">
        <name>Fe(2+)</name>
        <dbReference type="ChEBI" id="CHEBI:29033"/>
    </cofactor>
    <text evidence="8">Binds 1 Mn(2+) or Fe(2+) ion per subunit.</text>
</comment>
<dbReference type="AlphaFoldDB" id="A0A951PC18"/>
<dbReference type="GO" id="GO:0008270">
    <property type="term" value="F:zinc ion binding"/>
    <property type="evidence" value="ECO:0007669"/>
    <property type="project" value="TreeGrafter"/>
</dbReference>
<evidence type="ECO:0000256" key="8">
    <source>
        <dbReference type="PIRSR" id="PIRSR602481-2"/>
    </source>
</evidence>
<evidence type="ECO:0000313" key="9">
    <source>
        <dbReference type="EMBL" id="MBW4466912.1"/>
    </source>
</evidence>
<dbReference type="GO" id="GO:0003700">
    <property type="term" value="F:DNA-binding transcription factor activity"/>
    <property type="evidence" value="ECO:0007669"/>
    <property type="project" value="InterPro"/>
</dbReference>
<evidence type="ECO:0000313" key="10">
    <source>
        <dbReference type="Proteomes" id="UP000707356"/>
    </source>
</evidence>
<evidence type="ECO:0000256" key="3">
    <source>
        <dbReference type="ARBA" id="ARBA00022833"/>
    </source>
</evidence>
<dbReference type="PANTHER" id="PTHR33202">
    <property type="entry name" value="ZINC UPTAKE REGULATION PROTEIN"/>
    <property type="match status" value="1"/>
</dbReference>
<dbReference type="PANTHER" id="PTHR33202:SF19">
    <property type="entry name" value="FERRIC UPTAKE REGULATION PROTEIN"/>
    <property type="match status" value="1"/>
</dbReference>
<dbReference type="Gene3D" id="1.10.10.10">
    <property type="entry name" value="Winged helix-like DNA-binding domain superfamily/Winged helix DNA-binding domain"/>
    <property type="match status" value="1"/>
</dbReference>
<evidence type="ECO:0000256" key="6">
    <source>
        <dbReference type="ARBA" id="ARBA00023163"/>
    </source>
</evidence>
<gene>
    <name evidence="9" type="ORF">KME07_15920</name>
</gene>
<evidence type="ECO:0000256" key="5">
    <source>
        <dbReference type="ARBA" id="ARBA00023125"/>
    </source>
</evidence>
<evidence type="ECO:0000256" key="4">
    <source>
        <dbReference type="ARBA" id="ARBA00023015"/>
    </source>
</evidence>
<dbReference type="GO" id="GO:0000976">
    <property type="term" value="F:transcription cis-regulatory region binding"/>
    <property type="evidence" value="ECO:0007669"/>
    <property type="project" value="TreeGrafter"/>
</dbReference>
<dbReference type="Pfam" id="PF01475">
    <property type="entry name" value="FUR"/>
    <property type="match status" value="1"/>
</dbReference>
<dbReference type="GO" id="GO:1900376">
    <property type="term" value="P:regulation of secondary metabolite biosynthetic process"/>
    <property type="evidence" value="ECO:0007669"/>
    <property type="project" value="TreeGrafter"/>
</dbReference>
<evidence type="ECO:0000256" key="7">
    <source>
        <dbReference type="PIRSR" id="PIRSR602481-1"/>
    </source>
</evidence>
<feature type="binding site" evidence="7">
    <location>
        <position position="83"/>
    </location>
    <ligand>
        <name>Zn(2+)</name>
        <dbReference type="ChEBI" id="CHEBI:29105"/>
    </ligand>
</feature>
<reference evidence="9" key="1">
    <citation type="submission" date="2021-05" db="EMBL/GenBank/DDBJ databases">
        <authorList>
            <person name="Pietrasiak N."/>
            <person name="Ward R."/>
            <person name="Stajich J.E."/>
            <person name="Kurbessoian T."/>
        </authorList>
    </citation>
    <scope>NUCLEOTIDE SEQUENCE</scope>
    <source>
        <strain evidence="9">GSE-TBD4-15B</strain>
    </source>
</reference>
<dbReference type="SUPFAM" id="SSF46785">
    <property type="entry name" value="Winged helix' DNA-binding domain"/>
    <property type="match status" value="1"/>
</dbReference>
<comment type="caution">
    <text evidence="9">The sequence shown here is derived from an EMBL/GenBank/DDBJ whole genome shotgun (WGS) entry which is preliminary data.</text>
</comment>
<proteinExistence type="inferred from homology"/>
<feature type="binding site" evidence="7">
    <location>
        <position position="123"/>
    </location>
    <ligand>
        <name>Zn(2+)</name>
        <dbReference type="ChEBI" id="CHEBI:29105"/>
    </ligand>
</feature>
<keyword evidence="4" id="KW-0805">Transcription regulation</keyword>
<comment type="cofactor">
    <cofactor evidence="7">
        <name>Zn(2+)</name>
        <dbReference type="ChEBI" id="CHEBI:29105"/>
    </cofactor>
    <text evidence="7">Binds 1 zinc ion per subunit.</text>
</comment>
<evidence type="ECO:0000256" key="1">
    <source>
        <dbReference type="ARBA" id="ARBA00007957"/>
    </source>
</evidence>
<dbReference type="InterPro" id="IPR043135">
    <property type="entry name" value="Fur_C"/>
</dbReference>
<name>A0A951PC18_9CYAN</name>